<dbReference type="SUPFAM" id="SSF51735">
    <property type="entry name" value="NAD(P)-binding Rossmann-fold domains"/>
    <property type="match status" value="1"/>
</dbReference>
<comment type="caution">
    <text evidence="4">The sequence shown here is derived from an EMBL/GenBank/DDBJ whole genome shotgun (WGS) entry which is preliminary data.</text>
</comment>
<organism evidence="4 5">
    <name type="scientific">Penicillium salamii</name>
    <dbReference type="NCBI Taxonomy" id="1612424"/>
    <lineage>
        <taxon>Eukaryota</taxon>
        <taxon>Fungi</taxon>
        <taxon>Dikarya</taxon>
        <taxon>Ascomycota</taxon>
        <taxon>Pezizomycotina</taxon>
        <taxon>Eurotiomycetes</taxon>
        <taxon>Eurotiomycetidae</taxon>
        <taxon>Eurotiales</taxon>
        <taxon>Aspergillaceae</taxon>
        <taxon>Penicillium</taxon>
    </lineage>
</organism>
<dbReference type="OrthoDB" id="9974981at2759"/>
<reference evidence="4" key="1">
    <citation type="submission" date="2021-07" db="EMBL/GenBank/DDBJ databases">
        <authorList>
            <person name="Branca A.L. A."/>
        </authorList>
    </citation>
    <scope>NUCLEOTIDE SEQUENCE</scope>
</reference>
<dbReference type="PANTHER" id="PTHR47706:SF9">
    <property type="entry name" value="NMRA-LIKE DOMAIN-CONTAINING PROTEIN-RELATED"/>
    <property type="match status" value="1"/>
</dbReference>
<dbReference type="EMBL" id="CAJVPA010000110">
    <property type="protein sequence ID" value="CAG8335843.1"/>
    <property type="molecule type" value="Genomic_DNA"/>
</dbReference>
<dbReference type="PANTHER" id="PTHR47706">
    <property type="entry name" value="NMRA-LIKE FAMILY PROTEIN"/>
    <property type="match status" value="1"/>
</dbReference>
<evidence type="ECO:0000313" key="4">
    <source>
        <dbReference type="EMBL" id="CAG8335843.1"/>
    </source>
</evidence>
<evidence type="ECO:0000259" key="3">
    <source>
        <dbReference type="Pfam" id="PF05368"/>
    </source>
</evidence>
<dbReference type="Gene3D" id="3.40.50.720">
    <property type="entry name" value="NAD(P)-binding Rossmann-like Domain"/>
    <property type="match status" value="1"/>
</dbReference>
<feature type="domain" description="NmrA-like" evidence="3">
    <location>
        <begin position="37"/>
        <end position="273"/>
    </location>
</feature>
<dbReference type="GO" id="GO:0016491">
    <property type="term" value="F:oxidoreductase activity"/>
    <property type="evidence" value="ECO:0007669"/>
    <property type="project" value="UniProtKB-KW"/>
</dbReference>
<dbReference type="Pfam" id="PF05368">
    <property type="entry name" value="NmrA"/>
    <property type="match status" value="1"/>
</dbReference>
<dbReference type="InterPro" id="IPR051609">
    <property type="entry name" value="NmrA/Isoflavone_reductase-like"/>
</dbReference>
<dbReference type="Gene3D" id="3.90.25.10">
    <property type="entry name" value="UDP-galactose 4-epimerase, domain 1"/>
    <property type="match status" value="1"/>
</dbReference>
<evidence type="ECO:0000256" key="1">
    <source>
        <dbReference type="ARBA" id="ARBA00022857"/>
    </source>
</evidence>
<evidence type="ECO:0000256" key="2">
    <source>
        <dbReference type="ARBA" id="ARBA00023002"/>
    </source>
</evidence>
<evidence type="ECO:0000313" key="5">
    <source>
        <dbReference type="Proteomes" id="UP001152646"/>
    </source>
</evidence>
<dbReference type="InterPro" id="IPR008030">
    <property type="entry name" value="NmrA-like"/>
</dbReference>
<keyword evidence="2" id="KW-0560">Oxidoreductase</keyword>
<dbReference type="AlphaFoldDB" id="A0A9W4ISM1"/>
<sequence length="342" mass="37734">MAKYKLRDQFPSTPFEYFVVISILLPVSNMTPQTGPVVAIAGATGHLGKHVTNAFLSSAFYDKFSEIILLSRKEPSVLQPSEVRSGVKVTTRAYNEDNLEDALQGVQILVNTIGPEGHGFKTKIAAALPRTGVRVYFPSEFGVDHYGHDFNHLEWYEKKKHLANAQPVVTHMKICRIFCGLFLEDSIGPWFGLDTKNGKYTSVGPPHSPISFTALQDVGKTVASLATLPEAEIPEIVHLAGDTRSIAEVASIMQAAGAGQIEVAEIPYQAYKAQTTSEASWDPAAYLRFLMSDGNINHSLDGLGNDNELVNPGQRLWRWKTLEDLAKETKGRPWKDTVWPPK</sequence>
<dbReference type="InterPro" id="IPR036291">
    <property type="entry name" value="NAD(P)-bd_dom_sf"/>
</dbReference>
<proteinExistence type="predicted"/>
<protein>
    <recommendedName>
        <fullName evidence="3">NmrA-like domain-containing protein</fullName>
    </recommendedName>
</protein>
<name>A0A9W4ISM1_9EURO</name>
<dbReference type="Proteomes" id="UP001152646">
    <property type="component" value="Unassembled WGS sequence"/>
</dbReference>
<accession>A0A9W4ISM1</accession>
<gene>
    <name evidence="4" type="ORF">PSALAMII_LOCUS2767</name>
</gene>
<keyword evidence="1" id="KW-0521">NADP</keyword>